<reference evidence="15 16" key="1">
    <citation type="submission" date="2023-05" db="EMBL/GenBank/DDBJ databases">
        <title>Lysobacter sp. strain LF1 Genome sequencing and assembly.</title>
        <authorList>
            <person name="Jung Y."/>
        </authorList>
    </citation>
    <scope>NUCLEOTIDE SEQUENCE [LARGE SCALE GENOMIC DNA]</scope>
    <source>
        <strain evidence="15 16">LF1</strain>
    </source>
</reference>
<evidence type="ECO:0000256" key="5">
    <source>
        <dbReference type="ARBA" id="ARBA00022679"/>
    </source>
</evidence>
<evidence type="ECO:0000256" key="9">
    <source>
        <dbReference type="ARBA" id="ARBA00023316"/>
    </source>
</evidence>
<keyword evidence="3 13" id="KW-0963">Cytoplasm</keyword>
<dbReference type="InterPro" id="IPR001986">
    <property type="entry name" value="Enolpyruvate_Tfrase_dom"/>
</dbReference>
<dbReference type="Gene3D" id="3.65.10.10">
    <property type="entry name" value="Enolpyruvate transferase domain"/>
    <property type="match status" value="2"/>
</dbReference>
<dbReference type="SUPFAM" id="SSF55205">
    <property type="entry name" value="EPT/RTPC-like"/>
    <property type="match status" value="1"/>
</dbReference>
<dbReference type="EMBL" id="JASGBI010000002">
    <property type="protein sequence ID" value="MDI9240618.1"/>
    <property type="molecule type" value="Genomic_DNA"/>
</dbReference>
<organism evidence="15 16">
    <name type="scientific">Lysobacter stagni</name>
    <dbReference type="NCBI Taxonomy" id="3045172"/>
    <lineage>
        <taxon>Bacteria</taxon>
        <taxon>Pseudomonadati</taxon>
        <taxon>Pseudomonadota</taxon>
        <taxon>Gammaproteobacteria</taxon>
        <taxon>Lysobacterales</taxon>
        <taxon>Lysobacteraceae</taxon>
        <taxon>Lysobacter</taxon>
    </lineage>
</organism>
<dbReference type="EC" id="2.5.1.7" evidence="13"/>
<evidence type="ECO:0000256" key="13">
    <source>
        <dbReference type="HAMAP-Rule" id="MF_00111"/>
    </source>
</evidence>
<evidence type="ECO:0000256" key="6">
    <source>
        <dbReference type="ARBA" id="ARBA00022960"/>
    </source>
</evidence>
<accession>A0ABT6XKZ7</accession>
<dbReference type="InterPro" id="IPR050068">
    <property type="entry name" value="MurA_subfamily"/>
</dbReference>
<keyword evidence="9 13" id="KW-0961">Cell wall biogenesis/degradation</keyword>
<comment type="caution">
    <text evidence="13">Lacks conserved residue(s) required for the propagation of feature annotation.</text>
</comment>
<evidence type="ECO:0000256" key="12">
    <source>
        <dbReference type="ARBA" id="ARBA00047527"/>
    </source>
</evidence>
<dbReference type="InterPro" id="IPR005750">
    <property type="entry name" value="UDP_GlcNAc_COvinyl_MurA"/>
</dbReference>
<keyword evidence="16" id="KW-1185">Reference proteome</keyword>
<feature type="domain" description="Enolpyruvate transferase" evidence="14">
    <location>
        <begin position="6"/>
        <end position="413"/>
    </location>
</feature>
<evidence type="ECO:0000256" key="11">
    <source>
        <dbReference type="ARBA" id="ARBA00038367"/>
    </source>
</evidence>
<evidence type="ECO:0000256" key="8">
    <source>
        <dbReference type="ARBA" id="ARBA00023306"/>
    </source>
</evidence>
<evidence type="ECO:0000256" key="2">
    <source>
        <dbReference type="ARBA" id="ARBA00004752"/>
    </source>
</evidence>
<feature type="binding site" evidence="13">
    <location>
        <begin position="127"/>
        <end position="131"/>
    </location>
    <ligand>
        <name>UDP-N-acetyl-alpha-D-glucosamine</name>
        <dbReference type="ChEBI" id="CHEBI:57705"/>
    </ligand>
</feature>
<feature type="binding site" evidence="13">
    <location>
        <position position="312"/>
    </location>
    <ligand>
        <name>UDP-N-acetyl-alpha-D-glucosamine</name>
        <dbReference type="ChEBI" id="CHEBI:57705"/>
    </ligand>
</feature>
<comment type="catalytic activity">
    <reaction evidence="12 13">
        <text>phosphoenolpyruvate + UDP-N-acetyl-alpha-D-glucosamine = UDP-N-acetyl-3-O-(1-carboxyvinyl)-alpha-D-glucosamine + phosphate</text>
        <dbReference type="Rhea" id="RHEA:18681"/>
        <dbReference type="ChEBI" id="CHEBI:43474"/>
        <dbReference type="ChEBI" id="CHEBI:57705"/>
        <dbReference type="ChEBI" id="CHEBI:58702"/>
        <dbReference type="ChEBI" id="CHEBI:68483"/>
        <dbReference type="EC" id="2.5.1.7"/>
    </reaction>
</comment>
<dbReference type="PANTHER" id="PTHR43783">
    <property type="entry name" value="UDP-N-ACETYLGLUCOSAMINE 1-CARBOXYVINYLTRANSFERASE"/>
    <property type="match status" value="1"/>
</dbReference>
<dbReference type="Proteomes" id="UP001321580">
    <property type="component" value="Unassembled WGS sequence"/>
</dbReference>
<keyword evidence="7 13" id="KW-0573">Peptidoglycan synthesis</keyword>
<comment type="function">
    <text evidence="13">Cell wall formation. Adds enolpyruvyl to UDP-N-acetylglucosamine.</text>
</comment>
<proteinExistence type="inferred from homology"/>
<evidence type="ECO:0000256" key="4">
    <source>
        <dbReference type="ARBA" id="ARBA00022618"/>
    </source>
</evidence>
<evidence type="ECO:0000313" key="15">
    <source>
        <dbReference type="EMBL" id="MDI9240618.1"/>
    </source>
</evidence>
<feature type="binding site" evidence="13">
    <location>
        <position position="334"/>
    </location>
    <ligand>
        <name>UDP-N-acetyl-alpha-D-glucosamine</name>
        <dbReference type="ChEBI" id="CHEBI:57705"/>
    </ligand>
</feature>
<sequence length="425" mass="44550">MQKIVVEGGATLNGEVQISGAKNAVLPILCATLLADGPVSITNVPHLHDVVTTAKLLGELGAGITVDEGTLGRGRGMVVDPTTVHSHVAPYELVKTMRASVLVLGPLLAKYGAAEVSLPGGCAIGSRPVDQHIKGLQALGAEITVENGFIKAHRNGRLKGARFVFDMVTVTGTENVLMAAALAEGTSVLENAAMEPEIVDLADCLNALGANIEHAGSGRIVVHGVERLHGGSHDVLPDRIETGTFLVAAAMTGGRVTVRRARPDTLDAVIDKLKTAGADITVDGDRITLDMGGRRPRAVDLTTAPHPAFPTDMQAQFMAMNCIADGVGVINETIFENRFMHVSELQRLGADIRVEGHTAIIRGVPRLSGAPVMATDLRASASLVLAGLVAEGSTTIDRIYHLDRGYENIEEKLSGLGAKIRRIAG</sequence>
<comment type="caution">
    <text evidence="15">The sequence shown here is derived from an EMBL/GenBank/DDBJ whole genome shotgun (WGS) entry which is preliminary data.</text>
</comment>
<evidence type="ECO:0000259" key="14">
    <source>
        <dbReference type="Pfam" id="PF00275"/>
    </source>
</evidence>
<gene>
    <name evidence="13 15" type="primary">murA</name>
    <name evidence="15" type="ORF">QLQ15_17070</name>
</gene>
<keyword evidence="4 13" id="KW-0132">Cell division</keyword>
<feature type="binding site" evidence="13">
    <location>
        <begin position="22"/>
        <end position="23"/>
    </location>
    <ligand>
        <name>phosphoenolpyruvate</name>
        <dbReference type="ChEBI" id="CHEBI:58702"/>
    </ligand>
</feature>
<comment type="pathway">
    <text evidence="2 13">Cell wall biogenesis; peptidoglycan biosynthesis.</text>
</comment>
<evidence type="ECO:0000313" key="16">
    <source>
        <dbReference type="Proteomes" id="UP001321580"/>
    </source>
</evidence>
<keyword evidence="5 13" id="KW-0808">Transferase</keyword>
<dbReference type="InterPro" id="IPR013792">
    <property type="entry name" value="RNA3'P_cycl/enolpyr_Trfase_a/b"/>
</dbReference>
<protein>
    <recommendedName>
        <fullName evidence="13">UDP-N-acetylglucosamine 1-carboxyvinyltransferase</fullName>
        <ecNumber evidence="13">2.5.1.7</ecNumber>
    </recommendedName>
    <alternativeName>
        <fullName evidence="13">Enoylpyruvate transferase</fullName>
    </alternativeName>
    <alternativeName>
        <fullName evidence="13">UDP-N-acetylglucosamine enolpyruvyl transferase</fullName>
        <shortName evidence="13">EPT</shortName>
    </alternativeName>
</protein>
<dbReference type="CDD" id="cd01555">
    <property type="entry name" value="UdpNAET"/>
    <property type="match status" value="1"/>
</dbReference>
<name>A0ABT6XKZ7_9GAMM</name>
<comment type="similarity">
    <text evidence="11 13">Belongs to the EPSP synthase family. MurA subfamily.</text>
</comment>
<feature type="binding site" evidence="13">
    <location>
        <position position="98"/>
    </location>
    <ligand>
        <name>UDP-N-acetyl-alpha-D-glucosamine</name>
        <dbReference type="ChEBI" id="CHEBI:57705"/>
    </ligand>
</feature>
<evidence type="ECO:0000256" key="3">
    <source>
        <dbReference type="ARBA" id="ARBA00022490"/>
    </source>
</evidence>
<dbReference type="NCBIfam" id="NF006873">
    <property type="entry name" value="PRK09369.1"/>
    <property type="match status" value="1"/>
</dbReference>
<evidence type="ECO:0000256" key="7">
    <source>
        <dbReference type="ARBA" id="ARBA00022984"/>
    </source>
</evidence>
<evidence type="ECO:0000256" key="10">
    <source>
        <dbReference type="ARBA" id="ARBA00023317"/>
    </source>
</evidence>
<feature type="modified residue" description="2-(S-cysteinyl)pyruvic acid O-phosphothioketal" evidence="13">
    <location>
        <position position="122"/>
    </location>
</feature>
<keyword evidence="6 13" id="KW-0133">Cell shape</keyword>
<dbReference type="NCBIfam" id="TIGR01072">
    <property type="entry name" value="murA"/>
    <property type="match status" value="1"/>
</dbReference>
<evidence type="ECO:0000256" key="1">
    <source>
        <dbReference type="ARBA" id="ARBA00004496"/>
    </source>
</evidence>
<dbReference type="HAMAP" id="MF_00111">
    <property type="entry name" value="MurA"/>
    <property type="match status" value="1"/>
</dbReference>
<comment type="subcellular location">
    <subcellularLocation>
        <location evidence="1 13">Cytoplasm</location>
    </subcellularLocation>
</comment>
<dbReference type="InterPro" id="IPR036968">
    <property type="entry name" value="Enolpyruvate_Tfrase_sf"/>
</dbReference>
<dbReference type="RefSeq" id="WP_283214104.1">
    <property type="nucleotide sequence ID" value="NZ_JASGBI010000002.1"/>
</dbReference>
<dbReference type="Pfam" id="PF00275">
    <property type="entry name" value="EPSP_synthase"/>
    <property type="match status" value="1"/>
</dbReference>
<keyword evidence="8 13" id="KW-0131">Cell cycle</keyword>
<keyword evidence="10 13" id="KW-0670">Pyruvate</keyword>
<feature type="active site" description="Proton donor" evidence="13">
    <location>
        <position position="122"/>
    </location>
</feature>
<dbReference type="PANTHER" id="PTHR43783:SF1">
    <property type="entry name" value="UDP-N-ACETYLGLUCOSAMINE 1-CARBOXYVINYLTRANSFERASE"/>
    <property type="match status" value="1"/>
</dbReference>
<dbReference type="GO" id="GO:0008760">
    <property type="term" value="F:UDP-N-acetylglucosamine 1-carboxyvinyltransferase activity"/>
    <property type="evidence" value="ECO:0007669"/>
    <property type="project" value="UniProtKB-EC"/>
</dbReference>